<evidence type="ECO:0000256" key="10">
    <source>
        <dbReference type="HAMAP-Rule" id="MF_00356"/>
    </source>
</evidence>
<dbReference type="NCBIfam" id="NF001688">
    <property type="entry name" value="PRK00448.1"/>
    <property type="match status" value="1"/>
</dbReference>
<dbReference type="InterPro" id="IPR004805">
    <property type="entry name" value="DnaE2/DnaE/PolC"/>
</dbReference>
<evidence type="ECO:0000256" key="4">
    <source>
        <dbReference type="ARBA" id="ARBA00022695"/>
    </source>
</evidence>
<dbReference type="Pfam" id="PF00929">
    <property type="entry name" value="RNase_T"/>
    <property type="match status" value="1"/>
</dbReference>
<dbReference type="GO" id="GO:0008408">
    <property type="term" value="F:3'-5' exonuclease activity"/>
    <property type="evidence" value="ECO:0007669"/>
    <property type="project" value="UniProtKB-UniRule"/>
</dbReference>
<evidence type="ECO:0000256" key="7">
    <source>
        <dbReference type="ARBA" id="ARBA00022801"/>
    </source>
</evidence>
<comment type="function">
    <text evidence="1 10">Required for replicative DNA synthesis. This DNA polymerase also exhibits 3' to 5' exonuclease activity.</text>
</comment>
<evidence type="ECO:0000256" key="2">
    <source>
        <dbReference type="ARBA" id="ARBA00022490"/>
    </source>
</evidence>
<dbReference type="InterPro" id="IPR006308">
    <property type="entry name" value="Pol_III_a_PolC-type_gram_pos"/>
</dbReference>
<dbReference type="InterPro" id="IPR006054">
    <property type="entry name" value="DnaQ"/>
</dbReference>
<dbReference type="SUPFAM" id="SSF53098">
    <property type="entry name" value="Ribonuclease H-like"/>
    <property type="match status" value="1"/>
</dbReference>
<dbReference type="InterPro" id="IPR044923">
    <property type="entry name" value="PolC_middle_finger_sf"/>
</dbReference>
<dbReference type="Gene3D" id="3.30.1900.20">
    <property type="match status" value="2"/>
</dbReference>
<evidence type="ECO:0000259" key="11">
    <source>
        <dbReference type="SMART" id="SM00479"/>
    </source>
</evidence>
<dbReference type="InterPro" id="IPR003141">
    <property type="entry name" value="Pol/His_phosphatase_N"/>
</dbReference>
<dbReference type="RefSeq" id="WP_104207626.1">
    <property type="nucleotide sequence ID" value="NZ_PHNF01000001.1"/>
</dbReference>
<dbReference type="NCBIfam" id="TIGR01405">
    <property type="entry name" value="polC_Gram_pos"/>
    <property type="match status" value="1"/>
</dbReference>
<evidence type="ECO:0000313" key="14">
    <source>
        <dbReference type="Proteomes" id="UP000239785"/>
    </source>
</evidence>
<dbReference type="OrthoDB" id="9804290at2"/>
<dbReference type="InterPro" id="IPR036397">
    <property type="entry name" value="RNaseH_sf"/>
</dbReference>
<comment type="similarity">
    <text evidence="10">Belongs to the DNA polymerase type-C family. PolC subfamily.</text>
</comment>
<comment type="subcellular location">
    <subcellularLocation>
        <location evidence="10">Cytoplasm</location>
    </subcellularLocation>
</comment>
<comment type="caution">
    <text evidence="13">The sequence shown here is derived from an EMBL/GenBank/DDBJ whole genome shotgun (WGS) entry which is preliminary data.</text>
</comment>
<keyword evidence="3 10" id="KW-0808">Transferase</keyword>
<evidence type="ECO:0000256" key="9">
    <source>
        <dbReference type="ARBA" id="ARBA00022932"/>
    </source>
</evidence>
<evidence type="ECO:0000256" key="3">
    <source>
        <dbReference type="ARBA" id="ARBA00022679"/>
    </source>
</evidence>
<dbReference type="GO" id="GO:0005737">
    <property type="term" value="C:cytoplasm"/>
    <property type="evidence" value="ECO:0007669"/>
    <property type="project" value="UniProtKB-SubCell"/>
</dbReference>
<dbReference type="SMART" id="SM00481">
    <property type="entry name" value="POLIIIAc"/>
    <property type="match status" value="1"/>
</dbReference>
<keyword evidence="14" id="KW-1185">Reference proteome</keyword>
<dbReference type="Pfam" id="PF14480">
    <property type="entry name" value="DNA_pol3_a_NI"/>
    <property type="match status" value="1"/>
</dbReference>
<dbReference type="InterPro" id="IPR040982">
    <property type="entry name" value="DNA_pol3_finger"/>
</dbReference>
<accession>A0A2S5RGD3</accession>
<dbReference type="GO" id="GO:0006261">
    <property type="term" value="P:DNA-templated DNA replication"/>
    <property type="evidence" value="ECO:0007669"/>
    <property type="project" value="UniProtKB-UniRule"/>
</dbReference>
<dbReference type="Gene3D" id="3.30.420.10">
    <property type="entry name" value="Ribonuclease H-like superfamily/Ribonuclease H"/>
    <property type="match status" value="1"/>
</dbReference>
<keyword evidence="4 10" id="KW-0548">Nucleotidyltransferase</keyword>
<dbReference type="InterPro" id="IPR012340">
    <property type="entry name" value="NA-bd_OB-fold"/>
</dbReference>
<dbReference type="Gene3D" id="2.40.50.140">
    <property type="entry name" value="Nucleic acid-binding proteins"/>
    <property type="match status" value="1"/>
</dbReference>
<gene>
    <name evidence="10 13" type="primary">polC</name>
    <name evidence="13" type="ORF">MCORR_v1c00170</name>
</gene>
<organism evidence="13 14">
    <name type="scientific">Mesoplasma corruscae</name>
    <dbReference type="NCBI Taxonomy" id="216874"/>
    <lineage>
        <taxon>Bacteria</taxon>
        <taxon>Bacillati</taxon>
        <taxon>Mycoplasmatota</taxon>
        <taxon>Mollicutes</taxon>
        <taxon>Entomoplasmatales</taxon>
        <taxon>Entomoplasmataceae</taxon>
        <taxon>Mesoplasma</taxon>
    </lineage>
</organism>
<dbReference type="SMART" id="SM00479">
    <property type="entry name" value="EXOIII"/>
    <property type="match status" value="1"/>
</dbReference>
<dbReference type="EMBL" id="PHNF01000001">
    <property type="protein sequence ID" value="PPE06389.1"/>
    <property type="molecule type" value="Genomic_DNA"/>
</dbReference>
<evidence type="ECO:0000256" key="8">
    <source>
        <dbReference type="ARBA" id="ARBA00022839"/>
    </source>
</evidence>
<evidence type="ECO:0000259" key="12">
    <source>
        <dbReference type="SMART" id="SM00481"/>
    </source>
</evidence>
<feature type="domain" description="Polymerase/histidinol phosphatase N-terminal" evidence="12">
    <location>
        <begin position="342"/>
        <end position="417"/>
    </location>
</feature>
<dbReference type="EC" id="2.7.7.7" evidence="10"/>
<dbReference type="Pfam" id="PF17657">
    <property type="entry name" value="DNA_pol3_finger"/>
    <property type="match status" value="1"/>
</dbReference>
<reference evidence="13 14" key="1">
    <citation type="submission" date="2017-11" db="EMBL/GenBank/DDBJ databases">
        <title>Genome sequence of Mesoplasma corruscae ELCA-2 (ATCC 49579).</title>
        <authorList>
            <person name="Lo W.-S."/>
            <person name="Kuo C.-H."/>
        </authorList>
    </citation>
    <scope>NUCLEOTIDE SEQUENCE [LARGE SCALE GENOMIC DNA]</scope>
    <source>
        <strain evidence="13 14">ELCA-2</strain>
    </source>
</reference>
<evidence type="ECO:0000313" key="13">
    <source>
        <dbReference type="EMBL" id="PPE06389.1"/>
    </source>
</evidence>
<dbReference type="InterPro" id="IPR011708">
    <property type="entry name" value="DNA_pol3_alpha_NTPase_dom"/>
</dbReference>
<proteinExistence type="inferred from homology"/>
<dbReference type="FunFam" id="3.30.420.10:FF:000045">
    <property type="entry name" value="3'-5' exonuclease DinG"/>
    <property type="match status" value="1"/>
</dbReference>
<dbReference type="InterPro" id="IPR012337">
    <property type="entry name" value="RNaseH-like_sf"/>
</dbReference>
<dbReference type="InterPro" id="IPR013520">
    <property type="entry name" value="Ribonucl_H"/>
</dbReference>
<dbReference type="Proteomes" id="UP000239785">
    <property type="component" value="Unassembled WGS sequence"/>
</dbReference>
<dbReference type="PANTHER" id="PTHR32294">
    <property type="entry name" value="DNA POLYMERASE III SUBUNIT ALPHA"/>
    <property type="match status" value="1"/>
</dbReference>
<dbReference type="CDD" id="cd07435">
    <property type="entry name" value="PHP_PolIIIA_POLC"/>
    <property type="match status" value="1"/>
</dbReference>
<sequence>MDSKLIDLFTKCNINLEDTEMAYFDKAILQKPVLKTKKNKIHCRISVKNFLPVRILNKIHHNFVNNTSIPLKLILEVKNQRLDKELILEYINFIKENKAQNKTVVWEFVCDRDVKYNKEEKCLYFVVDSNSLKDQLEDELKYCFAKLIQFGFEDLKYYIEIEDNSAQYTQSILEFEQKSKEQYRQISQNKYPTNQSITKQEYKAYAVSLEKPTYDSLADIEDDAQNIVIHAKVNKYEIRDSKAPGRKIYKIAVSDEHSSINAIYFSNGNNLEFFEPLTEEELNSPKIEDIKAKKIKVGDWIALKGKTSYSQWDKEQNFIIEKIGKIEKIDHKIVDDYEIKRVELHTHTKMSAMDGVSSIHDYLQLVDNYGWKSLAITDHVNVQVFPDAYNALKKINKTKSEDQKIKLIYGLEMNMIDKNNLWLVKNPKGIKLNETKIVFFDLETTGLSPEMDEIIEFGAIVYDPVNRTEKKHSIFFKPKQPLKNFIKDLTKITDEMLEKEGKDIIEDYGQIHEIIKDSILVAHNANFDLGFLNNASIKAGFGPIQNTIFDTLAIVRLARTDFKYFRLGFICKKFGIMYDDTIAHRADYDAEVLFNLYQKIVFYLKPSLNIIYDHDWNNLIPVNDKENNNLKKSRGMHINILVKNQVGLKELFKLVSISHTENFFSEPKILREKIFEIRKNNNILIGAGCVNSEIFDLAKTGTYQQLEEKIKFYDYVEIQPLSVYKHLIVNETLDIEQLKTCILKIIELAKKHNITVVATSDAHYTRPEMKKIRDVYINAKGLGGIRHPLFSFKNKSSNIDHPDQFVRTTKEMLQEFSWLNDEKLINEIVIKNTNAISDQIEPNIDIIRQGLFTPNIEDANQKLKDLCYQTAHDLYGEILPKIVSERLEKELNAIIKHGFAVVYWISHLLVKKSNEDGYLVGSRGSVGSSFVATTSKITEVNPLKAHYRCLKCKYSNFDTPKEIVCGYDLPVANCPNCNIELVGDGHDIPFETFLGFDGDKVPDIDLNFSGEYQPIAHNFTKQMFGDYNVFRAGTISTVAEKTAFGYVKAFYEENGYDETSMPRKVEIERQASQVEGVKRTTGQHPGGIIILPKEYEIEDFTPVNYPADDTTSSWLTTHFDFHSIHDNLLKMDILGHVDPTALKMLYDLTGVDPIKIPTNDKKVYSLFRDLSALGINSNEINGETTGAFGLPEFGTTFVRTMLSETKPSSFADLVQISGLSHGTDVWIGNARELIKNEIADISTVIGCRDDIMVYLMRQGIDATSAFKVMESVRKGNGVPSEFKQMLKDYNIPQWYIESCEKIKYMFPKAHATAYVLMAYRIAWYKVYYPAEYYATFLSTRAEAFDLKVFLGGLESIKEKLNELTSMKKRNMPISAKEQNLIPILEIGLEMYSRNIKIKNIHFEKSEAFKFRIDIDEKTNDKYLVPPFNIIDSLGEAVAMSIVNARKEKPIVSVQDLESRTIVTKTQLKIFGDLKILDSLAEDNQLSFELF</sequence>
<dbReference type="NCBIfam" id="TIGR00573">
    <property type="entry name" value="dnaq"/>
    <property type="match status" value="1"/>
</dbReference>
<dbReference type="GO" id="GO:0003677">
    <property type="term" value="F:DNA binding"/>
    <property type="evidence" value="ECO:0007669"/>
    <property type="project" value="UniProtKB-UniRule"/>
</dbReference>
<dbReference type="InterPro" id="IPR028112">
    <property type="entry name" value="DNA_PolC-type_N_I"/>
</dbReference>
<protein>
    <recommendedName>
        <fullName evidence="10">DNA polymerase III PolC-type</fullName>
        <shortName evidence="10">PolIII</shortName>
        <ecNumber evidence="10">2.7.7.7</ecNumber>
    </recommendedName>
</protein>
<dbReference type="GO" id="GO:0003887">
    <property type="term" value="F:DNA-directed DNA polymerase activity"/>
    <property type="evidence" value="ECO:0007669"/>
    <property type="project" value="UniProtKB-UniRule"/>
</dbReference>
<keyword evidence="7 10" id="KW-0378">Hydrolase</keyword>
<keyword evidence="9 10" id="KW-0239">DNA-directed DNA polymerase</keyword>
<keyword evidence="5 10" id="KW-0235">DNA replication</keyword>
<dbReference type="HAMAP" id="MF_00356">
    <property type="entry name" value="DNApol_PolC"/>
    <property type="match status" value="1"/>
</dbReference>
<comment type="catalytic activity">
    <reaction evidence="10">
        <text>DNA(n) + a 2'-deoxyribonucleoside 5'-triphosphate = DNA(n+1) + diphosphate</text>
        <dbReference type="Rhea" id="RHEA:22508"/>
        <dbReference type="Rhea" id="RHEA-COMP:17339"/>
        <dbReference type="Rhea" id="RHEA-COMP:17340"/>
        <dbReference type="ChEBI" id="CHEBI:33019"/>
        <dbReference type="ChEBI" id="CHEBI:61560"/>
        <dbReference type="ChEBI" id="CHEBI:173112"/>
        <dbReference type="EC" id="2.7.7.7"/>
    </reaction>
</comment>
<keyword evidence="2 10" id="KW-0963">Cytoplasm</keyword>
<dbReference type="CDD" id="cd06127">
    <property type="entry name" value="DEDDh"/>
    <property type="match status" value="1"/>
</dbReference>
<dbReference type="Gene3D" id="1.10.150.700">
    <property type="entry name" value="PolC, middle finger domain"/>
    <property type="match status" value="1"/>
</dbReference>
<evidence type="ECO:0000256" key="1">
    <source>
        <dbReference type="ARBA" id="ARBA00003452"/>
    </source>
</evidence>
<feature type="domain" description="Exonuclease" evidence="11">
    <location>
        <begin position="436"/>
        <end position="606"/>
    </location>
</feature>
<keyword evidence="6 10" id="KW-0540">Nuclease</keyword>
<dbReference type="Pfam" id="PF07733">
    <property type="entry name" value="DNA_pol3_alpha"/>
    <property type="match status" value="1"/>
</dbReference>
<evidence type="ECO:0000256" key="5">
    <source>
        <dbReference type="ARBA" id="ARBA00022705"/>
    </source>
</evidence>
<keyword evidence="8 10" id="KW-0269">Exonuclease</keyword>
<dbReference type="PANTHER" id="PTHR32294:SF5">
    <property type="entry name" value="DNA POLYMERASE III POLC-TYPE"/>
    <property type="match status" value="1"/>
</dbReference>
<evidence type="ECO:0000256" key="6">
    <source>
        <dbReference type="ARBA" id="ARBA00022722"/>
    </source>
</evidence>
<dbReference type="Gene3D" id="6.10.140.1510">
    <property type="match status" value="1"/>
</dbReference>
<dbReference type="Gene3D" id="3.20.20.140">
    <property type="entry name" value="Metal-dependent hydrolases"/>
    <property type="match status" value="2"/>
</dbReference>
<name>A0A2S5RGD3_9MOLU</name>
<dbReference type="Gene3D" id="1.10.150.870">
    <property type="match status" value="1"/>
</dbReference>